<gene>
    <name evidence="1" type="ORF">CKAH01_12085</name>
</gene>
<sequence length="193" mass="21312">MATAASKDGMVDTFNDTGAFYFEDEHIGKLVQEVDDLGLSASRESWKFFAHMINANPTVRQILHGFLESPNPYSCHTFGPEPLQVFCFWPKPDQSHRLVLSLWSPGTRLVLYQGAHKASLKAVPASNGLFEVPGASLKTHGSKPVPLNMPKGGIMITDVRLPFERKAGFTIAYSMERATAERGNAFRAEISDQ</sequence>
<protein>
    <submittedName>
        <fullName evidence="1">Uncharacterized protein</fullName>
    </submittedName>
</protein>
<name>A0AAE0DD79_COLKA</name>
<keyword evidence="2" id="KW-1185">Reference proteome</keyword>
<dbReference type="AlphaFoldDB" id="A0AAE0DD79"/>
<comment type="caution">
    <text evidence="1">The sequence shown here is derived from an EMBL/GenBank/DDBJ whole genome shotgun (WGS) entry which is preliminary data.</text>
</comment>
<dbReference type="EMBL" id="VYYT01000019">
    <property type="protein sequence ID" value="KAK2777400.1"/>
    <property type="molecule type" value="Genomic_DNA"/>
</dbReference>
<dbReference type="Proteomes" id="UP001281614">
    <property type="component" value="Unassembled WGS sequence"/>
</dbReference>
<organism evidence="1 2">
    <name type="scientific">Colletotrichum kahawae</name>
    <name type="common">Coffee berry disease fungus</name>
    <dbReference type="NCBI Taxonomy" id="34407"/>
    <lineage>
        <taxon>Eukaryota</taxon>
        <taxon>Fungi</taxon>
        <taxon>Dikarya</taxon>
        <taxon>Ascomycota</taxon>
        <taxon>Pezizomycotina</taxon>
        <taxon>Sordariomycetes</taxon>
        <taxon>Hypocreomycetidae</taxon>
        <taxon>Glomerellales</taxon>
        <taxon>Glomerellaceae</taxon>
        <taxon>Colletotrichum</taxon>
        <taxon>Colletotrichum gloeosporioides species complex</taxon>
    </lineage>
</organism>
<reference evidence="1" key="1">
    <citation type="submission" date="2023-02" db="EMBL/GenBank/DDBJ databases">
        <title>Colletotrichum kahawae CIFC_Que2 genome sequencing and assembly.</title>
        <authorList>
            <person name="Baroncelli R."/>
        </authorList>
    </citation>
    <scope>NUCLEOTIDE SEQUENCE</scope>
    <source>
        <strain evidence="1">CIFC_Que2</strain>
    </source>
</reference>
<accession>A0AAE0DD79</accession>
<proteinExistence type="predicted"/>
<evidence type="ECO:0000313" key="1">
    <source>
        <dbReference type="EMBL" id="KAK2777400.1"/>
    </source>
</evidence>
<evidence type="ECO:0000313" key="2">
    <source>
        <dbReference type="Proteomes" id="UP001281614"/>
    </source>
</evidence>